<keyword evidence="1" id="KW-0812">Transmembrane</keyword>
<dbReference type="PROSITE" id="PS51257">
    <property type="entry name" value="PROKAR_LIPOPROTEIN"/>
    <property type="match status" value="1"/>
</dbReference>
<evidence type="ECO:0000256" key="1">
    <source>
        <dbReference type="SAM" id="Phobius"/>
    </source>
</evidence>
<protein>
    <recommendedName>
        <fullName evidence="4">DUF3329 domain-containing protein</fullName>
    </recommendedName>
</protein>
<keyword evidence="3" id="KW-1185">Reference proteome</keyword>
<evidence type="ECO:0000313" key="3">
    <source>
        <dbReference type="Proteomes" id="UP001183619"/>
    </source>
</evidence>
<feature type="transmembrane region" description="Helical" evidence="1">
    <location>
        <begin position="15"/>
        <end position="32"/>
    </location>
</feature>
<sequence>MKDLDALDHDNREPWWPWAVVILGCILLVYFLRYEGFILAAIIMAVAIFVARSQPHNQEATALKSSITLSREDIEDTLAKYDQFLSSPDVDHVADRTLHRPALADPDCSDPDISRFLFLVSTSRRFVSRVDARLRRSLSVPQLEALLQVTDARALELQEAWIQARRTAHRLGADYS</sequence>
<organism evidence="2 3">
    <name type="scientific">Corynebacterium felinum</name>
    <dbReference type="NCBI Taxonomy" id="131318"/>
    <lineage>
        <taxon>Bacteria</taxon>
        <taxon>Bacillati</taxon>
        <taxon>Actinomycetota</taxon>
        <taxon>Actinomycetes</taxon>
        <taxon>Mycobacteriales</taxon>
        <taxon>Corynebacteriaceae</taxon>
        <taxon>Corynebacterium</taxon>
    </lineage>
</organism>
<dbReference type="EMBL" id="JAVDYF010000001">
    <property type="protein sequence ID" value="MDR7355886.1"/>
    <property type="molecule type" value="Genomic_DNA"/>
</dbReference>
<dbReference type="RefSeq" id="WP_277103762.1">
    <property type="nucleotide sequence ID" value="NZ_BAAAJS010000022.1"/>
</dbReference>
<evidence type="ECO:0000313" key="2">
    <source>
        <dbReference type="EMBL" id="MDR7355886.1"/>
    </source>
</evidence>
<proteinExistence type="predicted"/>
<keyword evidence="1" id="KW-1133">Transmembrane helix</keyword>
<name>A0ABU2BC82_9CORY</name>
<feature type="transmembrane region" description="Helical" evidence="1">
    <location>
        <begin position="37"/>
        <end position="55"/>
    </location>
</feature>
<keyword evidence="1" id="KW-0472">Membrane</keyword>
<dbReference type="Proteomes" id="UP001183619">
    <property type="component" value="Unassembled WGS sequence"/>
</dbReference>
<gene>
    <name evidence="2" type="ORF">J2S37_002424</name>
</gene>
<evidence type="ECO:0008006" key="4">
    <source>
        <dbReference type="Google" id="ProtNLM"/>
    </source>
</evidence>
<accession>A0ABU2BC82</accession>
<reference evidence="2 3" key="1">
    <citation type="submission" date="2023-07" db="EMBL/GenBank/DDBJ databases">
        <title>Sequencing the genomes of 1000 actinobacteria strains.</title>
        <authorList>
            <person name="Klenk H.-P."/>
        </authorList>
    </citation>
    <scope>NUCLEOTIDE SEQUENCE [LARGE SCALE GENOMIC DNA]</scope>
    <source>
        <strain evidence="2 3">DSM 44508</strain>
    </source>
</reference>
<comment type="caution">
    <text evidence="2">The sequence shown here is derived from an EMBL/GenBank/DDBJ whole genome shotgun (WGS) entry which is preliminary data.</text>
</comment>